<accession>A0A9P1DFM2</accession>
<comment type="caution">
    <text evidence="8">The sequence shown here is derived from an EMBL/GenBank/DDBJ whole genome shotgun (WGS) entry which is preliminary data.</text>
</comment>
<feature type="transmembrane region" description="Helical" evidence="6">
    <location>
        <begin position="240"/>
        <end position="259"/>
    </location>
</feature>
<organism evidence="8">
    <name type="scientific">Cladocopium goreaui</name>
    <dbReference type="NCBI Taxonomy" id="2562237"/>
    <lineage>
        <taxon>Eukaryota</taxon>
        <taxon>Sar</taxon>
        <taxon>Alveolata</taxon>
        <taxon>Dinophyceae</taxon>
        <taxon>Suessiales</taxon>
        <taxon>Symbiodiniaceae</taxon>
        <taxon>Cladocopium</taxon>
    </lineage>
</organism>
<dbReference type="InterPro" id="IPR037185">
    <property type="entry name" value="EmrE-like"/>
</dbReference>
<comment type="subcellular location">
    <subcellularLocation>
        <location evidence="1">Cell membrane</location>
        <topology evidence="1">Multi-pass membrane protein</topology>
    </subcellularLocation>
</comment>
<reference evidence="8" key="1">
    <citation type="submission" date="2022-10" db="EMBL/GenBank/DDBJ databases">
        <authorList>
            <person name="Chen Y."/>
            <person name="Dougan E. K."/>
            <person name="Chan C."/>
            <person name="Rhodes N."/>
            <person name="Thang M."/>
        </authorList>
    </citation>
    <scope>NUCLEOTIDE SEQUENCE</scope>
</reference>
<dbReference type="GO" id="GO:0005886">
    <property type="term" value="C:plasma membrane"/>
    <property type="evidence" value="ECO:0007669"/>
    <property type="project" value="UniProtKB-SubCell"/>
</dbReference>
<dbReference type="InterPro" id="IPR000620">
    <property type="entry name" value="EamA_dom"/>
</dbReference>
<evidence type="ECO:0000313" key="9">
    <source>
        <dbReference type="EMBL" id="CAL4796500.1"/>
    </source>
</evidence>
<evidence type="ECO:0000256" key="3">
    <source>
        <dbReference type="ARBA" id="ARBA00022692"/>
    </source>
</evidence>
<protein>
    <submittedName>
        <fullName evidence="9">EamA domain-containing protein</fullName>
    </submittedName>
</protein>
<evidence type="ECO:0000313" key="8">
    <source>
        <dbReference type="EMBL" id="CAI4009188.1"/>
    </source>
</evidence>
<dbReference type="EMBL" id="CAMXCT020004458">
    <property type="protein sequence ID" value="CAL1162563.1"/>
    <property type="molecule type" value="Genomic_DNA"/>
</dbReference>
<feature type="domain" description="EamA" evidence="7">
    <location>
        <begin position="215"/>
        <end position="310"/>
    </location>
</feature>
<feature type="transmembrane region" description="Helical" evidence="6">
    <location>
        <begin position="115"/>
        <end position="133"/>
    </location>
</feature>
<evidence type="ECO:0000256" key="4">
    <source>
        <dbReference type="ARBA" id="ARBA00022989"/>
    </source>
</evidence>
<keyword evidence="5 6" id="KW-0472">Membrane</keyword>
<dbReference type="PANTHER" id="PTHR42920">
    <property type="entry name" value="OS03G0707200 PROTEIN-RELATED"/>
    <property type="match status" value="1"/>
</dbReference>
<feature type="transmembrane region" description="Helical" evidence="6">
    <location>
        <begin position="139"/>
        <end position="158"/>
    </location>
</feature>
<evidence type="ECO:0000259" key="7">
    <source>
        <dbReference type="Pfam" id="PF00892"/>
    </source>
</evidence>
<dbReference type="EMBL" id="CAMXCT030004458">
    <property type="protein sequence ID" value="CAL4796500.1"/>
    <property type="molecule type" value="Genomic_DNA"/>
</dbReference>
<dbReference type="AlphaFoldDB" id="A0A9P1DFM2"/>
<dbReference type="InterPro" id="IPR051258">
    <property type="entry name" value="Diverse_Substrate_Transporter"/>
</dbReference>
<dbReference type="PANTHER" id="PTHR42920:SF5">
    <property type="entry name" value="EAMA DOMAIN-CONTAINING PROTEIN"/>
    <property type="match status" value="1"/>
</dbReference>
<feature type="transmembrane region" description="Helical" evidence="6">
    <location>
        <begin position="32"/>
        <end position="51"/>
    </location>
</feature>
<sequence>MILNSACWGSTFIGTKSGIDALKAADVRNPGAVFGFLRFALAAFPLLPWLGRSSSLESAAMSFLVGLIWGTSYACTFVSYTLGTTGAKAAFITSLQSVVVAACTSIVAGRLQLGTIFSALLAVLGVAFIELNGALDPTMGDAVCMVAPIGVGIGWYVLDKNMKKYPNDFIPSVVIQFAVFTLIFALWLLKDYDHYDQDQGYQGQEIGSSNLGSLGSLGSLGIHWFRQLQQLPELLRTPNLLCPLLFASIFGNLLTMLAANVACRHLPVSDVSLIVTTEPLFAAVAAVCCIGETFSLGDCVGGLFIMAALLCNELWGETNDDTNEAKPMTAMKSDLSAAEERGRKVLSHEVDELLAKHRLELFRCLELEGLIHAVSVEQMPADLQSSAAISSCRPQVALRLLNDLAVRKLQPKLVTTQL</sequence>
<dbReference type="SUPFAM" id="SSF103481">
    <property type="entry name" value="Multidrug resistance efflux transporter EmrE"/>
    <property type="match status" value="1"/>
</dbReference>
<feature type="transmembrane region" description="Helical" evidence="6">
    <location>
        <begin position="170"/>
        <end position="189"/>
    </location>
</feature>
<dbReference type="EMBL" id="CAMXCT010004458">
    <property type="protein sequence ID" value="CAI4009188.1"/>
    <property type="molecule type" value="Genomic_DNA"/>
</dbReference>
<keyword evidence="2" id="KW-1003">Cell membrane</keyword>
<evidence type="ECO:0000256" key="1">
    <source>
        <dbReference type="ARBA" id="ARBA00004651"/>
    </source>
</evidence>
<evidence type="ECO:0000256" key="5">
    <source>
        <dbReference type="ARBA" id="ARBA00023136"/>
    </source>
</evidence>
<evidence type="ECO:0000256" key="2">
    <source>
        <dbReference type="ARBA" id="ARBA00022475"/>
    </source>
</evidence>
<gene>
    <name evidence="8" type="ORF">C1SCF055_LOCUS34561</name>
</gene>
<dbReference type="Proteomes" id="UP001152797">
    <property type="component" value="Unassembled WGS sequence"/>
</dbReference>
<dbReference type="Pfam" id="PF00892">
    <property type="entry name" value="EamA"/>
    <property type="match status" value="1"/>
</dbReference>
<name>A0A9P1DFM2_9DINO</name>
<keyword evidence="10" id="KW-1185">Reference proteome</keyword>
<keyword evidence="4 6" id="KW-1133">Transmembrane helix</keyword>
<evidence type="ECO:0000313" key="10">
    <source>
        <dbReference type="Proteomes" id="UP001152797"/>
    </source>
</evidence>
<reference evidence="9 10" key="2">
    <citation type="submission" date="2024-05" db="EMBL/GenBank/DDBJ databases">
        <authorList>
            <person name="Chen Y."/>
            <person name="Shah S."/>
            <person name="Dougan E. K."/>
            <person name="Thang M."/>
            <person name="Chan C."/>
        </authorList>
    </citation>
    <scope>NUCLEOTIDE SEQUENCE [LARGE SCALE GENOMIC DNA]</scope>
</reference>
<feature type="transmembrane region" description="Helical" evidence="6">
    <location>
        <begin position="63"/>
        <end position="83"/>
    </location>
</feature>
<keyword evidence="3 6" id="KW-0812">Transmembrane</keyword>
<dbReference type="OrthoDB" id="2017960at2759"/>
<proteinExistence type="predicted"/>
<evidence type="ECO:0000256" key="6">
    <source>
        <dbReference type="SAM" id="Phobius"/>
    </source>
</evidence>